<evidence type="ECO:0000256" key="1">
    <source>
        <dbReference type="SAM" id="Coils"/>
    </source>
</evidence>
<protein>
    <submittedName>
        <fullName evidence="3">DUF4280 domain-containing protein</fullName>
    </submittedName>
</protein>
<feature type="compositionally biased region" description="Basic and acidic residues" evidence="2">
    <location>
        <begin position="168"/>
        <end position="184"/>
    </location>
</feature>
<dbReference type="Pfam" id="PF14107">
    <property type="entry name" value="DUF4280"/>
    <property type="match status" value="1"/>
</dbReference>
<sequence length="768" mass="87886">MQRFYVVEKAKLQCTFGTSLGKLVVTSQRKLEIKGKLQATQKDKQLEPPFFGSCTCKSSNPPCSPALQEWQVPGRKAGIETDAFIMDDSSIQCGQGGIVTVVDANQDLVSTGEEEFELDKILPKFEGEIIFVNGYLSNPKMNTESHYNALMGKNPDEPDSGALTGENTNEHDRTHADDVYTADKHNHRTKRDKWQKLWEDEIKTRLWQPLSPLIRFSYTPEEKFQGYWNTKTNKMKGTELYAKHFNAIGNEHFINGSHGLGSNAAHRIDHGIAQGYSWAKKTWNIKAFEQIEEGKGENPYIETFSPAYKPVTVVGHSQGAAMAAGVAIGILKYAADMGYKKAPLNIIFLGVHQPKNLTGNEYEQLYNYKTKYLEVNNFYLKLLGEKEKTGREYLNSISDLFNPKYHKLKNERGIYEHLKKIVGNWPAFKDRCVQFTFANDRGDLVLRDGDIPGIDSACDPKGDTTLYSVEFFSKRIQIPSKYETDQDKLVVDLSNEESGIEGFIVIPPYIANRRFDFDALEKKDNPSREEKENGVEWGDYKSVCIQWGIAMAKYKKLKKEYVKMAEDNWHVPDYNRDTNILFKNLAHLKVDWEYIQTARWYAPMQAADLYAHFSPVGLINHKKILSDFVNYCDDNVGTTESIWERIKKVGNNKFYRIAIAENVDLKKDKDNLNKRIDDKAEVERKLKIKLIDTSIADTQYIKNVVDAFVKGNKAALEKVYKEPLKLNVGMKVITKEKIKKVIHQKKVGMTKEKSIKIDKTQVKQNKLF</sequence>
<evidence type="ECO:0000313" key="3">
    <source>
        <dbReference type="EMBL" id="HEA21261.1"/>
    </source>
</evidence>
<proteinExistence type="predicted"/>
<feature type="region of interest" description="Disordered" evidence="2">
    <location>
        <begin position="154"/>
        <end position="185"/>
    </location>
</feature>
<keyword evidence="1" id="KW-0175">Coiled coil</keyword>
<feature type="coiled-coil region" evidence="1">
    <location>
        <begin position="655"/>
        <end position="682"/>
    </location>
</feature>
<dbReference type="AlphaFoldDB" id="A0A831QRC5"/>
<comment type="caution">
    <text evidence="3">The sequence shown here is derived from an EMBL/GenBank/DDBJ whole genome shotgun (WGS) entry which is preliminary data.</text>
</comment>
<accession>A0A831QRC5</accession>
<dbReference type="EMBL" id="DRGL01000036">
    <property type="protein sequence ID" value="HEA21261.1"/>
    <property type="molecule type" value="Genomic_DNA"/>
</dbReference>
<dbReference type="InterPro" id="IPR025460">
    <property type="entry name" value="DUF4280"/>
</dbReference>
<gene>
    <name evidence="3" type="ORF">ENH87_10120</name>
</gene>
<reference evidence="3" key="1">
    <citation type="journal article" date="2020" name="mSystems">
        <title>Genome- and Community-Level Interaction Insights into Carbon Utilization and Element Cycling Functions of Hydrothermarchaeota in Hydrothermal Sediment.</title>
        <authorList>
            <person name="Zhou Z."/>
            <person name="Liu Y."/>
            <person name="Xu W."/>
            <person name="Pan J."/>
            <person name="Luo Z.H."/>
            <person name="Li M."/>
        </authorList>
    </citation>
    <scope>NUCLEOTIDE SEQUENCE [LARGE SCALE GENOMIC DNA]</scope>
    <source>
        <strain evidence="3">HyVt-345</strain>
    </source>
</reference>
<evidence type="ECO:0000256" key="2">
    <source>
        <dbReference type="SAM" id="MobiDB-lite"/>
    </source>
</evidence>
<dbReference type="Proteomes" id="UP000886191">
    <property type="component" value="Unassembled WGS sequence"/>
</dbReference>
<name>A0A831QRC5_9FLAO</name>
<organism evidence="3">
    <name type="scientific">Pricia antarctica</name>
    <dbReference type="NCBI Taxonomy" id="641691"/>
    <lineage>
        <taxon>Bacteria</taxon>
        <taxon>Pseudomonadati</taxon>
        <taxon>Bacteroidota</taxon>
        <taxon>Flavobacteriia</taxon>
        <taxon>Flavobacteriales</taxon>
        <taxon>Flavobacteriaceae</taxon>
        <taxon>Pricia</taxon>
    </lineage>
</organism>